<gene>
    <name evidence="9" type="ORF">Pfra01_000213000</name>
</gene>
<dbReference type="SUPFAM" id="SSF53901">
    <property type="entry name" value="Thiolase-like"/>
    <property type="match status" value="2"/>
</dbReference>
<keyword evidence="3" id="KW-0479">Metal-binding</keyword>
<dbReference type="GO" id="GO:0003985">
    <property type="term" value="F:acetyl-CoA C-acetyltransferase activity"/>
    <property type="evidence" value="ECO:0007669"/>
    <property type="project" value="UniProtKB-EC"/>
</dbReference>
<dbReference type="Proteomes" id="UP001165121">
    <property type="component" value="Unassembled WGS sequence"/>
</dbReference>
<feature type="domain" description="Thiolase N-terminal" evidence="7">
    <location>
        <begin position="1"/>
        <end position="114"/>
    </location>
</feature>
<proteinExistence type="inferred from homology"/>
<evidence type="ECO:0000256" key="3">
    <source>
        <dbReference type="ARBA" id="ARBA00022723"/>
    </source>
</evidence>
<keyword evidence="2 6" id="KW-0808">Transferase</keyword>
<dbReference type="Gene3D" id="3.40.47.10">
    <property type="match status" value="1"/>
</dbReference>
<evidence type="ECO:0000256" key="6">
    <source>
        <dbReference type="RuleBase" id="RU003557"/>
    </source>
</evidence>
<dbReference type="Pfam" id="PF02803">
    <property type="entry name" value="Thiolase_C"/>
    <property type="match status" value="2"/>
</dbReference>
<evidence type="ECO:0000256" key="5">
    <source>
        <dbReference type="ARBA" id="ARBA00023315"/>
    </source>
</evidence>
<dbReference type="InterPro" id="IPR020617">
    <property type="entry name" value="Thiolase_C"/>
</dbReference>
<comment type="similarity">
    <text evidence="1 6">Belongs to the thiolase-like superfamily. Thiolase family.</text>
</comment>
<dbReference type="Pfam" id="PF00108">
    <property type="entry name" value="Thiolase_N"/>
    <property type="match status" value="1"/>
</dbReference>
<dbReference type="InterPro" id="IPR020616">
    <property type="entry name" value="Thiolase_N"/>
</dbReference>
<name>A0A9W6WMU4_9STRA</name>
<evidence type="ECO:0000256" key="4">
    <source>
        <dbReference type="ARBA" id="ARBA00022958"/>
    </source>
</evidence>
<dbReference type="InterPro" id="IPR016039">
    <property type="entry name" value="Thiolase-like"/>
</dbReference>
<evidence type="ECO:0000256" key="2">
    <source>
        <dbReference type="ARBA" id="ARBA00022679"/>
    </source>
</evidence>
<dbReference type="PANTHER" id="PTHR18919:SF156">
    <property type="entry name" value="ACETYL-COA ACETYLTRANSFERASE, MITOCHONDRIAL"/>
    <property type="match status" value="1"/>
</dbReference>
<dbReference type="PANTHER" id="PTHR18919">
    <property type="entry name" value="ACETYL-COA C-ACYLTRANSFERASE"/>
    <property type="match status" value="1"/>
</dbReference>
<dbReference type="GO" id="GO:0006696">
    <property type="term" value="P:ergosterol biosynthetic process"/>
    <property type="evidence" value="ECO:0007669"/>
    <property type="project" value="TreeGrafter"/>
</dbReference>
<dbReference type="AlphaFoldDB" id="A0A9W6WMU4"/>
<accession>A0A9W6WMU4</accession>
<dbReference type="InterPro" id="IPR002155">
    <property type="entry name" value="Thiolase"/>
</dbReference>
<feature type="domain" description="Thiolase C-terminal" evidence="8">
    <location>
        <begin position="124"/>
        <end position="197"/>
    </location>
</feature>
<dbReference type="GO" id="GO:0006635">
    <property type="term" value="P:fatty acid beta-oxidation"/>
    <property type="evidence" value="ECO:0007669"/>
    <property type="project" value="TreeGrafter"/>
</dbReference>
<organism evidence="9 10">
    <name type="scientific">Phytophthora fragariaefolia</name>
    <dbReference type="NCBI Taxonomy" id="1490495"/>
    <lineage>
        <taxon>Eukaryota</taxon>
        <taxon>Sar</taxon>
        <taxon>Stramenopiles</taxon>
        <taxon>Oomycota</taxon>
        <taxon>Peronosporomycetes</taxon>
        <taxon>Peronosporales</taxon>
        <taxon>Peronosporaceae</taxon>
        <taxon>Phytophthora</taxon>
    </lineage>
</organism>
<evidence type="ECO:0000256" key="1">
    <source>
        <dbReference type="ARBA" id="ARBA00010982"/>
    </source>
</evidence>
<feature type="domain" description="Thiolase C-terminal" evidence="8">
    <location>
        <begin position="213"/>
        <end position="264"/>
    </location>
</feature>
<dbReference type="OrthoDB" id="5404651at2759"/>
<sequence length="265" mass="27840">MGDIAEECARKHDIAREAQDAYAAESYRRAREATMSGKFEREVIAVQVPPVKRGAPQQSVSQDEEAVARTVDATSLSKLRPCFKPSESFGPTVTAGNASPISDGAAALVLMSREKVDTLGLNAKVQAIVRGFADAEQEPRLFTTSPALAIPNALANAGVTQDAVDYFEINEAFSVVACANMKLLGLDAAKVNVYGGMFHVFDRNMKRRVLKYGSGAVAIGHPLGCSGARIIVTLCSVLHQEGGRIGCAAVCNGGGGASAIVIEKA</sequence>
<keyword evidence="10" id="KW-1185">Reference proteome</keyword>
<protein>
    <submittedName>
        <fullName evidence="9">Unnamed protein product</fullName>
    </submittedName>
</protein>
<evidence type="ECO:0000259" key="8">
    <source>
        <dbReference type="Pfam" id="PF02803"/>
    </source>
</evidence>
<evidence type="ECO:0000259" key="7">
    <source>
        <dbReference type="Pfam" id="PF00108"/>
    </source>
</evidence>
<dbReference type="GO" id="GO:0005739">
    <property type="term" value="C:mitochondrion"/>
    <property type="evidence" value="ECO:0007669"/>
    <property type="project" value="TreeGrafter"/>
</dbReference>
<reference evidence="9" key="1">
    <citation type="submission" date="2023-04" db="EMBL/GenBank/DDBJ databases">
        <title>Phytophthora fragariaefolia NBRC 109709.</title>
        <authorList>
            <person name="Ichikawa N."/>
            <person name="Sato H."/>
            <person name="Tonouchi N."/>
        </authorList>
    </citation>
    <scope>NUCLEOTIDE SEQUENCE</scope>
    <source>
        <strain evidence="9">NBRC 109709</strain>
    </source>
</reference>
<evidence type="ECO:0000313" key="9">
    <source>
        <dbReference type="EMBL" id="GMF19697.1"/>
    </source>
</evidence>
<evidence type="ECO:0000313" key="10">
    <source>
        <dbReference type="Proteomes" id="UP001165121"/>
    </source>
</evidence>
<dbReference type="CDD" id="cd00751">
    <property type="entry name" value="thiolase"/>
    <property type="match status" value="1"/>
</dbReference>
<dbReference type="EMBL" id="BSXT01000171">
    <property type="protein sequence ID" value="GMF19697.1"/>
    <property type="molecule type" value="Genomic_DNA"/>
</dbReference>
<keyword evidence="4" id="KW-0630">Potassium</keyword>
<keyword evidence="5 6" id="KW-0012">Acyltransferase</keyword>
<comment type="caution">
    <text evidence="9">The sequence shown here is derived from an EMBL/GenBank/DDBJ whole genome shotgun (WGS) entry which is preliminary data.</text>
</comment>